<feature type="domain" description="HTH marR-type" evidence="1">
    <location>
        <begin position="1"/>
        <end position="132"/>
    </location>
</feature>
<dbReference type="InterPro" id="IPR036390">
    <property type="entry name" value="WH_DNA-bd_sf"/>
</dbReference>
<gene>
    <name evidence="2" type="ORF">AWL63_16085</name>
</gene>
<evidence type="ECO:0000259" key="1">
    <source>
        <dbReference type="PROSITE" id="PS50995"/>
    </source>
</evidence>
<dbReference type="PANTHER" id="PTHR33164">
    <property type="entry name" value="TRANSCRIPTIONAL REGULATOR, MARR FAMILY"/>
    <property type="match status" value="1"/>
</dbReference>
<name>A0A1B3ZCU3_9SPHN</name>
<dbReference type="InterPro" id="IPR036388">
    <property type="entry name" value="WH-like_DNA-bd_sf"/>
</dbReference>
<reference evidence="2 3" key="1">
    <citation type="submission" date="2016-01" db="EMBL/GenBank/DDBJ databases">
        <title>Complete genome and mega plasmid sequence of Sphingomonas panacis DCY99 elicits systemic resistance in rice to Xanthomonas oryzae.</title>
        <authorList>
            <person name="Kim Y.J."/>
            <person name="Yang D.C."/>
            <person name="Sing P."/>
        </authorList>
    </citation>
    <scope>NUCLEOTIDE SEQUENCE [LARGE SCALE GENOMIC DNA]</scope>
    <source>
        <strain evidence="2 3">DCY99</strain>
    </source>
</reference>
<dbReference type="STRING" id="1560345.AWL63_16085"/>
<evidence type="ECO:0000313" key="3">
    <source>
        <dbReference type="Proteomes" id="UP000094256"/>
    </source>
</evidence>
<dbReference type="Pfam" id="PF12802">
    <property type="entry name" value="MarR_2"/>
    <property type="match status" value="1"/>
</dbReference>
<dbReference type="GO" id="GO:0006950">
    <property type="term" value="P:response to stress"/>
    <property type="evidence" value="ECO:0007669"/>
    <property type="project" value="TreeGrafter"/>
</dbReference>
<protein>
    <recommendedName>
        <fullName evidence="1">HTH marR-type domain-containing protein</fullName>
    </recommendedName>
</protein>
<dbReference type="EMBL" id="CP014168">
    <property type="protein sequence ID" value="AOH85249.1"/>
    <property type="molecule type" value="Genomic_DNA"/>
</dbReference>
<dbReference type="AlphaFoldDB" id="A0A1B3ZCU3"/>
<dbReference type="InterPro" id="IPR039422">
    <property type="entry name" value="MarR/SlyA-like"/>
</dbReference>
<keyword evidence="3" id="KW-1185">Reference proteome</keyword>
<dbReference type="KEGG" id="span:AWL63_16085"/>
<dbReference type="Proteomes" id="UP000094256">
    <property type="component" value="Chromosome"/>
</dbReference>
<dbReference type="GO" id="GO:0003700">
    <property type="term" value="F:DNA-binding transcription factor activity"/>
    <property type="evidence" value="ECO:0007669"/>
    <property type="project" value="InterPro"/>
</dbReference>
<dbReference type="SUPFAM" id="SSF46785">
    <property type="entry name" value="Winged helix' DNA-binding domain"/>
    <property type="match status" value="1"/>
</dbReference>
<accession>A0A1B3ZCU3</accession>
<dbReference type="InterPro" id="IPR000835">
    <property type="entry name" value="HTH_MarR-typ"/>
</dbReference>
<dbReference type="PROSITE" id="PS50995">
    <property type="entry name" value="HTH_MARR_2"/>
    <property type="match status" value="1"/>
</dbReference>
<sequence length="153" mass="16886">MLGYLLRLMSSIWHRQLNAELAKIDLTEMQFVLMIGLGWLLESNVKGVTQRELADACGISTALASQVMKPLSKKGLVDVASHARDARARVVSLSAEGETKLKEAAAILRRADEQFRADNPKVFDKLFKALREAVDVKMNVAGDHPEDLGAMPR</sequence>
<proteinExistence type="predicted"/>
<dbReference type="Gene3D" id="1.10.10.10">
    <property type="entry name" value="Winged helix-like DNA-binding domain superfamily/Winged helix DNA-binding domain"/>
    <property type="match status" value="1"/>
</dbReference>
<organism evidence="2 3">
    <name type="scientific">Sphingomonas panacis</name>
    <dbReference type="NCBI Taxonomy" id="1560345"/>
    <lineage>
        <taxon>Bacteria</taxon>
        <taxon>Pseudomonadati</taxon>
        <taxon>Pseudomonadota</taxon>
        <taxon>Alphaproteobacteria</taxon>
        <taxon>Sphingomonadales</taxon>
        <taxon>Sphingomonadaceae</taxon>
        <taxon>Sphingomonas</taxon>
    </lineage>
</organism>
<dbReference type="SMART" id="SM00347">
    <property type="entry name" value="HTH_MARR"/>
    <property type="match status" value="1"/>
</dbReference>
<evidence type="ECO:0000313" key="2">
    <source>
        <dbReference type="EMBL" id="AOH85249.1"/>
    </source>
</evidence>
<dbReference type="PANTHER" id="PTHR33164:SF43">
    <property type="entry name" value="HTH-TYPE TRANSCRIPTIONAL REPRESSOR YETL"/>
    <property type="match status" value="1"/>
</dbReference>